<dbReference type="Proteomes" id="UP000037729">
    <property type="component" value="Unassembled WGS sequence"/>
</dbReference>
<dbReference type="PATRIC" id="fig|1705562.3.peg.203"/>
<accession>A0A0M9AJN4</accession>
<dbReference type="RefSeq" id="WP_053967973.1">
    <property type="nucleotide sequence ID" value="NZ_LIUF01000003.1"/>
</dbReference>
<gene>
    <name evidence="2" type="ORF">AMS69_10180</name>
</gene>
<sequence>MSLKEFLTHPASAATATATTLFGAFQLDVIAVLLQWGWANLGQLFYGATLLVSSAPVLPITQATASKFVAGLAALLLLKLLLKAREQIDKRTDG</sequence>
<evidence type="ECO:0000256" key="1">
    <source>
        <dbReference type="SAM" id="Phobius"/>
    </source>
</evidence>
<feature type="transmembrane region" description="Helical" evidence="1">
    <location>
        <begin position="58"/>
        <end position="82"/>
    </location>
</feature>
<keyword evidence="1" id="KW-1133">Transmembrane helix</keyword>
<comment type="caution">
    <text evidence="2">The sequence shown here is derived from an EMBL/GenBank/DDBJ whole genome shotgun (WGS) entry which is preliminary data.</text>
</comment>
<dbReference type="AlphaFoldDB" id="A0A0M9AJN4"/>
<dbReference type="OrthoDB" id="222134at2157"/>
<evidence type="ECO:0000313" key="2">
    <source>
        <dbReference type="EMBL" id="KOX92818.1"/>
    </source>
</evidence>
<keyword evidence="1" id="KW-0472">Membrane</keyword>
<keyword evidence="3" id="KW-1185">Reference proteome</keyword>
<reference evidence="2 3" key="1">
    <citation type="submission" date="2015-08" db="EMBL/GenBank/DDBJ databases">
        <title>Genomes of Isolates from Cabo Rojo, PR.</title>
        <authorList>
            <person name="Sanchez-Nieves R.L."/>
            <person name="Montalvo-Rodriguez R."/>
        </authorList>
    </citation>
    <scope>NUCLEOTIDE SEQUENCE [LARGE SCALE GENOMIC DNA]</scope>
    <source>
        <strain evidence="2 3">SL3</strain>
    </source>
</reference>
<protein>
    <submittedName>
        <fullName evidence="2">Uncharacterized protein</fullName>
    </submittedName>
</protein>
<evidence type="ECO:0000313" key="3">
    <source>
        <dbReference type="Proteomes" id="UP000037729"/>
    </source>
</evidence>
<organism evidence="2 3">
    <name type="scientific">Haloarcula rubripromontorii</name>
    <dbReference type="NCBI Taxonomy" id="1705562"/>
    <lineage>
        <taxon>Archaea</taxon>
        <taxon>Methanobacteriati</taxon>
        <taxon>Methanobacteriota</taxon>
        <taxon>Stenosarchaea group</taxon>
        <taxon>Halobacteria</taxon>
        <taxon>Halobacteriales</taxon>
        <taxon>Haloarculaceae</taxon>
        <taxon>Haloarcula</taxon>
    </lineage>
</organism>
<keyword evidence="1" id="KW-0812">Transmembrane</keyword>
<dbReference type="EMBL" id="LIUF01000003">
    <property type="protein sequence ID" value="KOX92818.1"/>
    <property type="molecule type" value="Genomic_DNA"/>
</dbReference>
<feature type="transmembrane region" description="Helical" evidence="1">
    <location>
        <begin position="12"/>
        <end position="38"/>
    </location>
</feature>
<name>A0A0M9AJN4_9EURY</name>
<proteinExistence type="predicted"/>